<sequence length="78" mass="8717">MSILPFDFHDTASPHKPRLLFPLTLPSALCCFLLQTLFRSLSTDSITTSGFAVASSNTQWHRLSEKFSAMLIDFAPLE</sequence>
<dbReference type="EMBL" id="KL142410">
    <property type="protein sequence ID" value="KDR68147.1"/>
    <property type="molecule type" value="Genomic_DNA"/>
</dbReference>
<accession>A0A067SDR8</accession>
<dbReference type="Proteomes" id="UP000027222">
    <property type="component" value="Unassembled WGS sequence"/>
</dbReference>
<reference evidence="2" key="1">
    <citation type="journal article" date="2014" name="Proc. Natl. Acad. Sci. U.S.A.">
        <title>Extensive sampling of basidiomycete genomes demonstrates inadequacy of the white-rot/brown-rot paradigm for wood decay fungi.</title>
        <authorList>
            <person name="Riley R."/>
            <person name="Salamov A.A."/>
            <person name="Brown D.W."/>
            <person name="Nagy L.G."/>
            <person name="Floudas D."/>
            <person name="Held B.W."/>
            <person name="Levasseur A."/>
            <person name="Lombard V."/>
            <person name="Morin E."/>
            <person name="Otillar R."/>
            <person name="Lindquist E.A."/>
            <person name="Sun H."/>
            <person name="LaButti K.M."/>
            <person name="Schmutz J."/>
            <person name="Jabbour D."/>
            <person name="Luo H."/>
            <person name="Baker S.E."/>
            <person name="Pisabarro A.G."/>
            <person name="Walton J.D."/>
            <person name="Blanchette R.A."/>
            <person name="Henrissat B."/>
            <person name="Martin F."/>
            <person name="Cullen D."/>
            <person name="Hibbett D.S."/>
            <person name="Grigoriev I.V."/>
        </authorList>
    </citation>
    <scope>NUCLEOTIDE SEQUENCE [LARGE SCALE GENOMIC DNA]</scope>
    <source>
        <strain evidence="2">CBS 339.88</strain>
    </source>
</reference>
<keyword evidence="2" id="KW-1185">Reference proteome</keyword>
<dbReference type="AlphaFoldDB" id="A0A067SDR8"/>
<name>A0A067SDR8_GALM3</name>
<evidence type="ECO:0000313" key="1">
    <source>
        <dbReference type="EMBL" id="KDR68147.1"/>
    </source>
</evidence>
<evidence type="ECO:0000313" key="2">
    <source>
        <dbReference type="Proteomes" id="UP000027222"/>
    </source>
</evidence>
<dbReference type="HOGENOM" id="CLU_2622203_0_0_1"/>
<protein>
    <submittedName>
        <fullName evidence="1">Uncharacterized protein</fullName>
    </submittedName>
</protein>
<organism evidence="1 2">
    <name type="scientific">Galerina marginata (strain CBS 339.88)</name>
    <dbReference type="NCBI Taxonomy" id="685588"/>
    <lineage>
        <taxon>Eukaryota</taxon>
        <taxon>Fungi</taxon>
        <taxon>Dikarya</taxon>
        <taxon>Basidiomycota</taxon>
        <taxon>Agaricomycotina</taxon>
        <taxon>Agaricomycetes</taxon>
        <taxon>Agaricomycetidae</taxon>
        <taxon>Agaricales</taxon>
        <taxon>Agaricineae</taxon>
        <taxon>Strophariaceae</taxon>
        <taxon>Galerina</taxon>
    </lineage>
</organism>
<proteinExistence type="predicted"/>
<gene>
    <name evidence="1" type="ORF">GALMADRAFT_1052344</name>
</gene>